<proteinExistence type="predicted"/>
<evidence type="ECO:0000256" key="1">
    <source>
        <dbReference type="SAM" id="Coils"/>
    </source>
</evidence>
<feature type="coiled-coil region" evidence="1">
    <location>
        <begin position="139"/>
        <end position="166"/>
    </location>
</feature>
<protein>
    <submittedName>
        <fullName evidence="2">Uncharacterized protein</fullName>
    </submittedName>
</protein>
<reference evidence="2 3" key="1">
    <citation type="submission" date="2018-08" db="EMBL/GenBank/DDBJ databases">
        <title>Recombination of ecologically and evolutionarily significant loci maintains genetic cohesion in the Pseudomonas syringae species complex.</title>
        <authorList>
            <person name="Dillon M."/>
            <person name="Thakur S."/>
            <person name="Almeida R.N.D."/>
            <person name="Weir B.S."/>
            <person name="Guttman D.S."/>
        </authorList>
    </citation>
    <scope>NUCLEOTIDE SEQUENCE [LARGE SCALE GENOMIC DNA]</scope>
    <source>
        <strain evidence="2 3">ICMP 535</strain>
    </source>
</reference>
<dbReference type="RefSeq" id="WP_122390100.1">
    <property type="nucleotide sequence ID" value="NZ_RBRD01000292.1"/>
</dbReference>
<name>A0A3M4KNG6_PSEA0</name>
<dbReference type="AlphaFoldDB" id="A0A3M4KNG6"/>
<sequence length="170" mass="19575">MTSAPYDQKNAEDAEANTRLLSEAIKRIERDPSLPASISALSKMVGMHRNSISRRVWPAEKLQVIKEKREQQEKEQALNKKTSLSPEQLLEQSRLEVIYWFNELQDARASIASLTKTNGETESSRNFYLKQSRERLEIINKLRSDNMKLQDAVAVLEEELNVYRANASRP</sequence>
<accession>A0A3M4KNG6</accession>
<evidence type="ECO:0000313" key="3">
    <source>
        <dbReference type="Proteomes" id="UP000279553"/>
    </source>
</evidence>
<organism evidence="2 3">
    <name type="scientific">Pseudomonas amygdali pv. mori</name>
    <dbReference type="NCBI Taxonomy" id="34065"/>
    <lineage>
        <taxon>Bacteria</taxon>
        <taxon>Pseudomonadati</taxon>
        <taxon>Pseudomonadota</taxon>
        <taxon>Gammaproteobacteria</taxon>
        <taxon>Pseudomonadales</taxon>
        <taxon>Pseudomonadaceae</taxon>
        <taxon>Pseudomonas</taxon>
        <taxon>Pseudomonas amygdali</taxon>
    </lineage>
</organism>
<gene>
    <name evidence="2" type="ORF">ALQ05_102458</name>
</gene>
<comment type="caution">
    <text evidence="2">The sequence shown here is derived from an EMBL/GenBank/DDBJ whole genome shotgun (WGS) entry which is preliminary data.</text>
</comment>
<keyword evidence="1" id="KW-0175">Coiled coil</keyword>
<dbReference type="Proteomes" id="UP000279553">
    <property type="component" value="Unassembled WGS sequence"/>
</dbReference>
<dbReference type="EMBL" id="RBRD01000292">
    <property type="protein sequence ID" value="RMQ30767.1"/>
    <property type="molecule type" value="Genomic_DNA"/>
</dbReference>
<evidence type="ECO:0000313" key="2">
    <source>
        <dbReference type="EMBL" id="RMQ30767.1"/>
    </source>
</evidence>